<feature type="transmembrane region" description="Helical" evidence="6">
    <location>
        <begin position="148"/>
        <end position="165"/>
    </location>
</feature>
<evidence type="ECO:0000256" key="4">
    <source>
        <dbReference type="ARBA" id="ARBA00022989"/>
    </source>
</evidence>
<dbReference type="InterPro" id="IPR045069">
    <property type="entry name" value="MATE_euk"/>
</dbReference>
<feature type="transmembrane region" description="Helical" evidence="6">
    <location>
        <begin position="370"/>
        <end position="394"/>
    </location>
</feature>
<dbReference type="AlphaFoldDB" id="A0AAV8TA15"/>
<dbReference type="GO" id="GO:0042910">
    <property type="term" value="F:xenobiotic transmembrane transporter activity"/>
    <property type="evidence" value="ECO:0007669"/>
    <property type="project" value="InterPro"/>
</dbReference>
<keyword evidence="8" id="KW-1185">Reference proteome</keyword>
<feature type="transmembrane region" description="Helical" evidence="6">
    <location>
        <begin position="203"/>
        <end position="228"/>
    </location>
</feature>
<accession>A0AAV8TA15</accession>
<evidence type="ECO:0000256" key="2">
    <source>
        <dbReference type="ARBA" id="ARBA00010199"/>
    </source>
</evidence>
<keyword evidence="3 6" id="KW-0812">Transmembrane</keyword>
<dbReference type="CDD" id="cd13132">
    <property type="entry name" value="MATE_eukaryotic"/>
    <property type="match status" value="1"/>
</dbReference>
<feature type="transmembrane region" description="Helical" evidence="6">
    <location>
        <begin position="111"/>
        <end position="136"/>
    </location>
</feature>
<feature type="transmembrane region" description="Helical" evidence="6">
    <location>
        <begin position="249"/>
        <end position="274"/>
    </location>
</feature>
<name>A0AAV8TA15_9ROSI</name>
<evidence type="ECO:0000313" key="7">
    <source>
        <dbReference type="EMBL" id="KAJ8763164.1"/>
    </source>
</evidence>
<feature type="transmembrane region" description="Helical" evidence="6">
    <location>
        <begin position="177"/>
        <end position="197"/>
    </location>
</feature>
<reference evidence="7 8" key="1">
    <citation type="submission" date="2021-09" db="EMBL/GenBank/DDBJ databases">
        <title>Genomic insights and catalytic innovation underlie evolution of tropane alkaloids biosynthesis.</title>
        <authorList>
            <person name="Wang Y.-J."/>
            <person name="Tian T."/>
            <person name="Huang J.-P."/>
            <person name="Huang S.-X."/>
        </authorList>
    </citation>
    <scope>NUCLEOTIDE SEQUENCE [LARGE SCALE GENOMIC DNA]</scope>
    <source>
        <strain evidence="7">KIB-2018</strain>
        <tissue evidence="7">Leaf</tissue>
    </source>
</reference>
<feature type="transmembrane region" description="Helical" evidence="6">
    <location>
        <begin position="286"/>
        <end position="310"/>
    </location>
</feature>
<evidence type="ECO:0000313" key="8">
    <source>
        <dbReference type="Proteomes" id="UP001159364"/>
    </source>
</evidence>
<dbReference type="NCBIfam" id="TIGR00797">
    <property type="entry name" value="matE"/>
    <property type="match status" value="1"/>
</dbReference>
<comment type="caution">
    <text evidence="7">The sequence shown here is derived from an EMBL/GenBank/DDBJ whole genome shotgun (WGS) entry which is preliminary data.</text>
</comment>
<feature type="transmembrane region" description="Helical" evidence="6">
    <location>
        <begin position="429"/>
        <end position="450"/>
    </location>
</feature>
<dbReference type="GO" id="GO:0015297">
    <property type="term" value="F:antiporter activity"/>
    <property type="evidence" value="ECO:0007669"/>
    <property type="project" value="InterPro"/>
</dbReference>
<keyword evidence="5 6" id="KW-0472">Membrane</keyword>
<protein>
    <recommendedName>
        <fullName evidence="6">Protein DETOXIFICATION</fullName>
    </recommendedName>
    <alternativeName>
        <fullName evidence="6">Multidrug and toxic compound extrusion protein</fullName>
    </alternativeName>
</protein>
<evidence type="ECO:0000256" key="5">
    <source>
        <dbReference type="ARBA" id="ARBA00023136"/>
    </source>
</evidence>
<dbReference type="EMBL" id="JAIWQS010000006">
    <property type="protein sequence ID" value="KAJ8763164.1"/>
    <property type="molecule type" value="Genomic_DNA"/>
</dbReference>
<keyword evidence="4 6" id="KW-1133">Transmembrane helix</keyword>
<comment type="similarity">
    <text evidence="2 6">Belongs to the multi antimicrobial extrusion (MATE) (TC 2.A.66.1) family.</text>
</comment>
<evidence type="ECO:0000256" key="1">
    <source>
        <dbReference type="ARBA" id="ARBA00004141"/>
    </source>
</evidence>
<gene>
    <name evidence="7" type="ORF">K2173_025549</name>
</gene>
<feature type="transmembrane region" description="Helical" evidence="6">
    <location>
        <begin position="72"/>
        <end position="91"/>
    </location>
</feature>
<feature type="transmembrane region" description="Helical" evidence="6">
    <location>
        <begin position="29"/>
        <end position="52"/>
    </location>
</feature>
<dbReference type="PANTHER" id="PTHR11206">
    <property type="entry name" value="MULTIDRUG RESISTANCE PROTEIN"/>
    <property type="match status" value="1"/>
</dbReference>
<feature type="transmembrane region" description="Helical" evidence="6">
    <location>
        <begin position="401"/>
        <end position="423"/>
    </location>
</feature>
<dbReference type="GO" id="GO:0016020">
    <property type="term" value="C:membrane"/>
    <property type="evidence" value="ECO:0007669"/>
    <property type="project" value="UniProtKB-SubCell"/>
</dbReference>
<dbReference type="Proteomes" id="UP001159364">
    <property type="component" value="Linkage Group LG06"/>
</dbReference>
<comment type="subcellular location">
    <subcellularLocation>
        <location evidence="1">Membrane</location>
        <topology evidence="1">Multi-pass membrane protein</topology>
    </subcellularLocation>
</comment>
<evidence type="ECO:0000256" key="6">
    <source>
        <dbReference type="RuleBase" id="RU004914"/>
    </source>
</evidence>
<feature type="transmembrane region" description="Helical" evidence="6">
    <location>
        <begin position="330"/>
        <end position="350"/>
    </location>
</feature>
<organism evidence="7 8">
    <name type="scientific">Erythroxylum novogranatense</name>
    <dbReference type="NCBI Taxonomy" id="1862640"/>
    <lineage>
        <taxon>Eukaryota</taxon>
        <taxon>Viridiplantae</taxon>
        <taxon>Streptophyta</taxon>
        <taxon>Embryophyta</taxon>
        <taxon>Tracheophyta</taxon>
        <taxon>Spermatophyta</taxon>
        <taxon>Magnoliopsida</taxon>
        <taxon>eudicotyledons</taxon>
        <taxon>Gunneridae</taxon>
        <taxon>Pentapetalae</taxon>
        <taxon>rosids</taxon>
        <taxon>fabids</taxon>
        <taxon>Malpighiales</taxon>
        <taxon>Erythroxylaceae</taxon>
        <taxon>Erythroxylum</taxon>
    </lineage>
</organism>
<proteinExistence type="inferred from homology"/>
<sequence>MDSTIEEGLLVPKEGVNLRKRIWMESKKMWSVAFPGMVARVTAFGIIVVTQFFMGHIGVLPLAAYALEQTLFLRFVNGILIGMSSATETLCGQAYGAGQYHMMGIYLQRSWVVDSISATILLPLFIFATPFLRLIGQQEAIAEEAGPISFWFIPVVYYFMFSLTIQMYLQAQMKNSIIGWLSAVSFLLHLLLSWIMVSKLNLGVAGAIGAMNISCWFMVIGEFAYIFGGWCPDTWTGFTRAAFNDILPVVKLSISSGVMVCLELWYTSILVLLAGYMKDASTQISAFSICLNISSWEFMICLGLLGAASVRVSNELGRGDAKATKFSIKVIVSTSICIGVFFWAMCLAFGRQIAILFTDSEEIADTVSDLSVLLAFSILFNSIQPVLSGVAVGAGLQSMVAYVNLGCYYVIGVPLGVLLAYVFHLHVKGLWIGLLSGVVIQTITLSYLIWRIDWDEQVKKASERLNRWFLVPEKLNGNTNDAGEK</sequence>
<evidence type="ECO:0000256" key="3">
    <source>
        <dbReference type="ARBA" id="ARBA00022692"/>
    </source>
</evidence>
<dbReference type="GO" id="GO:1990961">
    <property type="term" value="P:xenobiotic detoxification by transmembrane export across the plasma membrane"/>
    <property type="evidence" value="ECO:0007669"/>
    <property type="project" value="InterPro"/>
</dbReference>
<dbReference type="InterPro" id="IPR002528">
    <property type="entry name" value="MATE_fam"/>
</dbReference>
<dbReference type="Pfam" id="PF01554">
    <property type="entry name" value="MatE"/>
    <property type="match status" value="2"/>
</dbReference>